<reference evidence="1" key="1">
    <citation type="submission" date="2018-07" db="EMBL/GenBank/DDBJ databases">
        <authorList>
            <person name="Quirk P.G."/>
            <person name="Krulwich T.A."/>
        </authorList>
    </citation>
    <scope>NUCLEOTIDE SEQUENCE</scope>
</reference>
<sequence>MLSHVTSRTAVAACDEALSFIKWIESLGLRPPVMGIADDGEFVLEFIADQRRAVVSIDGTGALGYALLQQGCFVPGAESARTHAVDLPTDLADYLYAM</sequence>
<evidence type="ECO:0000313" key="1">
    <source>
        <dbReference type="EMBL" id="SUS08521.1"/>
    </source>
</evidence>
<dbReference type="EMBL" id="UIDG01000625">
    <property type="protein sequence ID" value="SUS08521.1"/>
    <property type="molecule type" value="Genomic_DNA"/>
</dbReference>
<dbReference type="AlphaFoldDB" id="A0A380TLB5"/>
<gene>
    <name evidence="1" type="ORF">DF3PB_710013</name>
</gene>
<organism evidence="1">
    <name type="scientific">metagenome</name>
    <dbReference type="NCBI Taxonomy" id="256318"/>
    <lineage>
        <taxon>unclassified sequences</taxon>
        <taxon>metagenomes</taxon>
    </lineage>
</organism>
<proteinExistence type="predicted"/>
<accession>A0A380TLB5</accession>
<name>A0A380TLB5_9ZZZZ</name>
<protein>
    <submittedName>
        <fullName evidence="1">Uncharacterized protein</fullName>
    </submittedName>
</protein>